<dbReference type="EMBL" id="CAUYUJ010021878">
    <property type="protein sequence ID" value="CAK0907545.1"/>
    <property type="molecule type" value="Genomic_DNA"/>
</dbReference>
<reference evidence="1" key="1">
    <citation type="submission" date="2023-10" db="EMBL/GenBank/DDBJ databases">
        <authorList>
            <person name="Chen Y."/>
            <person name="Shah S."/>
            <person name="Dougan E. K."/>
            <person name="Thang M."/>
            <person name="Chan C."/>
        </authorList>
    </citation>
    <scope>NUCLEOTIDE SEQUENCE [LARGE SCALE GENOMIC DNA]</scope>
</reference>
<keyword evidence="2" id="KW-1185">Reference proteome</keyword>
<gene>
    <name evidence="1" type="ORF">PCOR1329_LOCUS82526</name>
</gene>
<evidence type="ECO:0008006" key="3">
    <source>
        <dbReference type="Google" id="ProtNLM"/>
    </source>
</evidence>
<proteinExistence type="predicted"/>
<dbReference type="Proteomes" id="UP001189429">
    <property type="component" value="Unassembled WGS sequence"/>
</dbReference>
<evidence type="ECO:0000313" key="2">
    <source>
        <dbReference type="Proteomes" id="UP001189429"/>
    </source>
</evidence>
<accession>A0ABN9Y4S5</accession>
<protein>
    <recommendedName>
        <fullName evidence="3">Altered inheritance of mitochondria protein 24, mitochondrial</fullName>
    </recommendedName>
</protein>
<comment type="caution">
    <text evidence="1">The sequence shown here is derived from an EMBL/GenBank/DDBJ whole genome shotgun (WGS) entry which is preliminary data.</text>
</comment>
<evidence type="ECO:0000313" key="1">
    <source>
        <dbReference type="EMBL" id="CAK0907545.1"/>
    </source>
</evidence>
<sequence length="156" mass="17228">MSKDFHDIDGERTAHWNTVVHGVEAGGGWVLVDDRFLPLRVRGLAVLRRLEPREAVRLQQVSHAADHMDTDLDRVEFVDTDGDTVLFTKSGSGNIDCSVNGCVKVRCLTELVTDGSKLRMKGTPAGKWSGSWSMAPPDMRSADEAVALFGRRKHVQ</sequence>
<name>A0ABN9Y4S5_9DINO</name>
<organism evidence="1 2">
    <name type="scientific">Prorocentrum cordatum</name>
    <dbReference type="NCBI Taxonomy" id="2364126"/>
    <lineage>
        <taxon>Eukaryota</taxon>
        <taxon>Sar</taxon>
        <taxon>Alveolata</taxon>
        <taxon>Dinophyceae</taxon>
        <taxon>Prorocentrales</taxon>
        <taxon>Prorocentraceae</taxon>
        <taxon>Prorocentrum</taxon>
    </lineage>
</organism>